<evidence type="ECO:0000313" key="2">
    <source>
        <dbReference type="EMBL" id="SMC08056.1"/>
    </source>
</evidence>
<keyword evidence="3" id="KW-1185">Reference proteome</keyword>
<accession>A0A1W1WPA4</accession>
<dbReference type="Proteomes" id="UP000192660">
    <property type="component" value="Unassembled WGS sequence"/>
</dbReference>
<proteinExistence type="predicted"/>
<dbReference type="AlphaFoldDB" id="A0A1W1WPA4"/>
<evidence type="ECO:0000313" key="3">
    <source>
        <dbReference type="Proteomes" id="UP000192660"/>
    </source>
</evidence>
<keyword evidence="1" id="KW-0472">Membrane</keyword>
<gene>
    <name evidence="2" type="ORF">SAMN00768000_3622</name>
</gene>
<sequence length="75" mass="8713">MKTLRYRWQHLTNRQQAQWLAGWSAFNATIITLILVSGVHSLGKTLLLGFWGTLELVTIVFQMRVRPDKFSSHRS</sequence>
<dbReference type="RefSeq" id="WP_084662089.1">
    <property type="nucleotide sequence ID" value="NZ_FWWY01000002.1"/>
</dbReference>
<organism evidence="2 3">
    <name type="scientific">Sulfobacillus thermosulfidooxidans (strain DSM 9293 / VKM B-1269 / AT-1)</name>
    <dbReference type="NCBI Taxonomy" id="929705"/>
    <lineage>
        <taxon>Bacteria</taxon>
        <taxon>Bacillati</taxon>
        <taxon>Bacillota</taxon>
        <taxon>Clostridia</taxon>
        <taxon>Eubacteriales</taxon>
        <taxon>Clostridiales Family XVII. Incertae Sedis</taxon>
        <taxon>Sulfobacillus</taxon>
    </lineage>
</organism>
<reference evidence="3" key="1">
    <citation type="submission" date="2017-04" db="EMBL/GenBank/DDBJ databases">
        <authorList>
            <person name="Varghese N."/>
            <person name="Submissions S."/>
        </authorList>
    </citation>
    <scope>NUCLEOTIDE SEQUENCE [LARGE SCALE GENOMIC DNA]</scope>
    <source>
        <strain evidence="3">DSM 9293</strain>
    </source>
</reference>
<feature type="transmembrane region" description="Helical" evidence="1">
    <location>
        <begin position="20"/>
        <end position="40"/>
    </location>
</feature>
<protein>
    <submittedName>
        <fullName evidence="2">Uncharacterized protein</fullName>
    </submittedName>
</protein>
<keyword evidence="1" id="KW-1133">Transmembrane helix</keyword>
<keyword evidence="1" id="KW-0812">Transmembrane</keyword>
<dbReference type="EMBL" id="FWWY01000002">
    <property type="protein sequence ID" value="SMC08056.1"/>
    <property type="molecule type" value="Genomic_DNA"/>
</dbReference>
<evidence type="ECO:0000256" key="1">
    <source>
        <dbReference type="SAM" id="Phobius"/>
    </source>
</evidence>
<name>A0A1W1WPA4_SULTA</name>